<evidence type="ECO:0000256" key="5">
    <source>
        <dbReference type="ARBA" id="ARBA00023128"/>
    </source>
</evidence>
<protein>
    <recommendedName>
        <fullName evidence="7">Small ribosomal subunit protein mS26</fullName>
    </recommendedName>
    <alternativeName>
        <fullName evidence="8">28S ribosomal protein S26, mitochondrial</fullName>
    </alternativeName>
</protein>
<proteinExistence type="inferred from homology"/>
<evidence type="ECO:0000256" key="1">
    <source>
        <dbReference type="ARBA" id="ARBA00004173"/>
    </source>
</evidence>
<dbReference type="Pfam" id="PF14943">
    <property type="entry name" value="MRP-S26"/>
    <property type="match status" value="1"/>
</dbReference>
<reference evidence="11" key="1">
    <citation type="submission" date="2022-01" db="EMBL/GenBank/DDBJ databases">
        <authorList>
            <person name="King R."/>
        </authorList>
    </citation>
    <scope>NUCLEOTIDE SEQUENCE</scope>
</reference>
<feature type="coiled-coil region" evidence="9">
    <location>
        <begin position="126"/>
        <end position="164"/>
    </location>
</feature>
<dbReference type="OrthoDB" id="5988811at2759"/>
<dbReference type="GO" id="GO:0005763">
    <property type="term" value="C:mitochondrial small ribosomal subunit"/>
    <property type="evidence" value="ECO:0007669"/>
    <property type="project" value="InterPro"/>
</dbReference>
<dbReference type="Proteomes" id="UP001153712">
    <property type="component" value="Chromosome 6"/>
</dbReference>
<keyword evidence="6" id="KW-0687">Ribonucleoprotein</keyword>
<evidence type="ECO:0000256" key="8">
    <source>
        <dbReference type="ARBA" id="ARBA00035344"/>
    </source>
</evidence>
<dbReference type="AlphaFoldDB" id="A0A9N9XS26"/>
<evidence type="ECO:0000256" key="9">
    <source>
        <dbReference type="SAM" id="Coils"/>
    </source>
</evidence>
<keyword evidence="4" id="KW-0689">Ribosomal protein</keyword>
<accession>A0A9N9XS26</accession>
<keyword evidence="3" id="KW-0809">Transit peptide</keyword>
<evidence type="ECO:0000256" key="4">
    <source>
        <dbReference type="ARBA" id="ARBA00022980"/>
    </source>
</evidence>
<dbReference type="PANTHER" id="PTHR21035">
    <property type="entry name" value="28S RIBOSOMAL PROTEIN S26, MITOCHONDRIAL"/>
    <property type="match status" value="1"/>
</dbReference>
<comment type="similarity">
    <text evidence="2">Belongs to the mitochondrion-specific ribosomal protein mS26 family.</text>
</comment>
<dbReference type="PANTHER" id="PTHR21035:SF2">
    <property type="entry name" value="SMALL RIBOSOMAL SUBUNIT PROTEIN MS26"/>
    <property type="match status" value="1"/>
</dbReference>
<comment type="subcellular location">
    <subcellularLocation>
        <location evidence="1">Mitochondrion</location>
    </subcellularLocation>
</comment>
<evidence type="ECO:0000256" key="7">
    <source>
        <dbReference type="ARBA" id="ARBA00035138"/>
    </source>
</evidence>
<evidence type="ECO:0000256" key="6">
    <source>
        <dbReference type="ARBA" id="ARBA00023274"/>
    </source>
</evidence>
<evidence type="ECO:0000256" key="10">
    <source>
        <dbReference type="SAM" id="MobiDB-lite"/>
    </source>
</evidence>
<keyword evidence="9" id="KW-0175">Coiled coil</keyword>
<organism evidence="11 12">
    <name type="scientific">Phyllotreta striolata</name>
    <name type="common">Striped flea beetle</name>
    <name type="synonym">Crioceris striolata</name>
    <dbReference type="NCBI Taxonomy" id="444603"/>
    <lineage>
        <taxon>Eukaryota</taxon>
        <taxon>Metazoa</taxon>
        <taxon>Ecdysozoa</taxon>
        <taxon>Arthropoda</taxon>
        <taxon>Hexapoda</taxon>
        <taxon>Insecta</taxon>
        <taxon>Pterygota</taxon>
        <taxon>Neoptera</taxon>
        <taxon>Endopterygota</taxon>
        <taxon>Coleoptera</taxon>
        <taxon>Polyphaga</taxon>
        <taxon>Cucujiformia</taxon>
        <taxon>Chrysomeloidea</taxon>
        <taxon>Chrysomelidae</taxon>
        <taxon>Galerucinae</taxon>
        <taxon>Alticini</taxon>
        <taxon>Phyllotreta</taxon>
    </lineage>
</organism>
<evidence type="ECO:0000256" key="3">
    <source>
        <dbReference type="ARBA" id="ARBA00022946"/>
    </source>
</evidence>
<evidence type="ECO:0000313" key="12">
    <source>
        <dbReference type="Proteomes" id="UP001153712"/>
    </source>
</evidence>
<evidence type="ECO:0000256" key="2">
    <source>
        <dbReference type="ARBA" id="ARBA00009672"/>
    </source>
</evidence>
<dbReference type="InterPro" id="IPR026140">
    <property type="entry name" value="Ribosomal_mS26"/>
</dbReference>
<keyword evidence="12" id="KW-1185">Reference proteome</keyword>
<keyword evidence="5" id="KW-0496">Mitochondrion</keyword>
<evidence type="ECO:0000313" key="11">
    <source>
        <dbReference type="EMBL" id="CAG9862873.1"/>
    </source>
</evidence>
<sequence length="218" mass="26021">MFKIVPKLQLLSKYEAVNFTKYELVRFRKRKPIHLGTAKSKLFRIPERPNQPEEERMELLRIFNNYRTTMKSLRNFFIVNHSSEFVEASEDPEESRRLFEEDFKRCSAINDQWNKNQKERREKFFAKQHEEEVTFALNRIELEKKKAQELQEAIEEIVRKEKEECKTIITPDMLDKAIEYALANPVDYNFALESNGEKIIGRNTKPSSNQEDKIVAKQ</sequence>
<gene>
    <name evidence="11" type="ORF">PHYEVI_LOCUS9177</name>
</gene>
<dbReference type="EMBL" id="OU900099">
    <property type="protein sequence ID" value="CAG9862873.1"/>
    <property type="molecule type" value="Genomic_DNA"/>
</dbReference>
<feature type="region of interest" description="Disordered" evidence="10">
    <location>
        <begin position="199"/>
        <end position="218"/>
    </location>
</feature>
<name>A0A9N9XS26_PHYSR</name>